<evidence type="ECO:0000256" key="7">
    <source>
        <dbReference type="ARBA" id="ARBA00023277"/>
    </source>
</evidence>
<proteinExistence type="inferred from homology"/>
<comment type="cofactor">
    <cofactor evidence="1">
        <name>Mg(2+)</name>
        <dbReference type="ChEBI" id="CHEBI:18420"/>
    </cofactor>
</comment>
<evidence type="ECO:0000256" key="9">
    <source>
        <dbReference type="ARBA" id="ARBA00044968"/>
    </source>
</evidence>
<dbReference type="SFLD" id="SFLDS00003">
    <property type="entry name" value="Haloacid_Dehalogenase"/>
    <property type="match status" value="1"/>
</dbReference>
<dbReference type="GO" id="GO:0016787">
    <property type="term" value="F:hydrolase activity"/>
    <property type="evidence" value="ECO:0007669"/>
    <property type="project" value="UniProtKB-KW"/>
</dbReference>
<evidence type="ECO:0000313" key="11">
    <source>
        <dbReference type="EMBL" id="KST67874.1"/>
    </source>
</evidence>
<dbReference type="PANTHER" id="PTHR46193">
    <property type="entry name" value="6-PHOSPHOGLUCONATE PHOSPHATASE"/>
    <property type="match status" value="1"/>
</dbReference>
<evidence type="ECO:0000256" key="8">
    <source>
        <dbReference type="ARBA" id="ARBA00044926"/>
    </source>
</evidence>
<dbReference type="NCBIfam" id="TIGR02009">
    <property type="entry name" value="PGMB-YQAB-SF"/>
    <property type="match status" value="1"/>
</dbReference>
<dbReference type="InterPro" id="IPR006439">
    <property type="entry name" value="HAD-SF_hydro_IA"/>
</dbReference>
<comment type="similarity">
    <text evidence="2">Belongs to the HAD-like hydrolase superfamily. CbbY/CbbZ/Gph/YieH family.</text>
</comment>
<evidence type="ECO:0000313" key="12">
    <source>
        <dbReference type="Proteomes" id="UP000053372"/>
    </source>
</evidence>
<keyword evidence="7" id="KW-0119">Carbohydrate metabolism</keyword>
<comment type="catalytic activity">
    <reaction evidence="8">
        <text>beta-D-glucose 1-phosphate = beta-D-glucose 6-phosphate</text>
        <dbReference type="Rhea" id="RHEA:20113"/>
        <dbReference type="ChEBI" id="CHEBI:57684"/>
        <dbReference type="ChEBI" id="CHEBI:58247"/>
        <dbReference type="EC" id="5.4.2.6"/>
    </reaction>
</comment>
<dbReference type="Proteomes" id="UP000053372">
    <property type="component" value="Unassembled WGS sequence"/>
</dbReference>
<dbReference type="NCBIfam" id="TIGR01509">
    <property type="entry name" value="HAD-SF-IA-v3"/>
    <property type="match status" value="1"/>
</dbReference>
<keyword evidence="6" id="KW-0413">Isomerase</keyword>
<dbReference type="GO" id="GO:0046872">
    <property type="term" value="F:metal ion binding"/>
    <property type="evidence" value="ECO:0007669"/>
    <property type="project" value="UniProtKB-KW"/>
</dbReference>
<keyword evidence="3" id="KW-0597">Phosphoprotein</keyword>
<comment type="caution">
    <text evidence="11">The sequence shown here is derived from an EMBL/GenBank/DDBJ whole genome shotgun (WGS) entry which is preliminary data.</text>
</comment>
<dbReference type="InterPro" id="IPR010976">
    <property type="entry name" value="B-phosphoglucomutase_hydrolase"/>
</dbReference>
<dbReference type="InterPro" id="IPR023198">
    <property type="entry name" value="PGP-like_dom2"/>
</dbReference>
<dbReference type="SUPFAM" id="SSF56784">
    <property type="entry name" value="HAD-like"/>
    <property type="match status" value="1"/>
</dbReference>
<dbReference type="Pfam" id="PF00702">
    <property type="entry name" value="Hydrolase"/>
    <property type="match status" value="1"/>
</dbReference>
<dbReference type="PANTHER" id="PTHR46193:SF18">
    <property type="entry name" value="HEXITOL PHOSPHATASE B"/>
    <property type="match status" value="1"/>
</dbReference>
<dbReference type="Gene3D" id="1.10.150.240">
    <property type="entry name" value="Putative phosphatase, domain 2"/>
    <property type="match status" value="1"/>
</dbReference>
<dbReference type="RefSeq" id="WP_058183589.1">
    <property type="nucleotide sequence ID" value="NZ_LMTZ01000084.1"/>
</dbReference>
<keyword evidence="5" id="KW-0460">Magnesium</keyword>
<dbReference type="OrthoDB" id="9797743at2"/>
<dbReference type="EMBL" id="LMTZ01000084">
    <property type="protein sequence ID" value="KST67874.1"/>
    <property type="molecule type" value="Genomic_DNA"/>
</dbReference>
<accession>A0A0V7ZU20</accession>
<keyword evidence="4" id="KW-0479">Metal-binding</keyword>
<keyword evidence="12" id="KW-1185">Reference proteome</keyword>
<evidence type="ECO:0000256" key="2">
    <source>
        <dbReference type="ARBA" id="ARBA00006171"/>
    </source>
</evidence>
<sequence>MTPDRIPNQVNYSVTPDKFDAVLFDLDGVLTATAKVHASCWKKTFDEFLQQHAKENDIPFQAFEIETDYKLYVDGKPRYEGVKSFLESRNIHLPQGSLEDDPTAKTICGVGNRKNEFVHLVLETEGVEVYSGSVDWVKHLMSEGIKTAVVSSSKNCEIVLKAAGIIELFKIRVDGKVAAQLKIPGKPAPDTFLKAAEMLGIEPKRAVVVEDAISGVQAGSAGGFGLVIGVDREGDAQALKDNGADIVVSDLSEMLTNSSATS</sequence>
<keyword evidence="11" id="KW-0378">Hydrolase</keyword>
<protein>
    <recommendedName>
        <fullName evidence="10">Beta-phosphoglucomutase</fullName>
        <ecNumber evidence="9">5.4.2.6</ecNumber>
    </recommendedName>
</protein>
<evidence type="ECO:0000256" key="5">
    <source>
        <dbReference type="ARBA" id="ARBA00022842"/>
    </source>
</evidence>
<dbReference type="InterPro" id="IPR023214">
    <property type="entry name" value="HAD_sf"/>
</dbReference>
<reference evidence="11 12" key="1">
    <citation type="journal article" date="2015" name="Genome Announc.">
        <title>Draft Genome of the Euendolithic (true boring) Cyanobacterium Mastigocoleus testarum strain BC008.</title>
        <authorList>
            <person name="Guida B.S."/>
            <person name="Garcia-Pichel F."/>
        </authorList>
    </citation>
    <scope>NUCLEOTIDE SEQUENCE [LARGE SCALE GENOMIC DNA]</scope>
    <source>
        <strain evidence="11 12">BC008</strain>
    </source>
</reference>
<dbReference type="InterPro" id="IPR036412">
    <property type="entry name" value="HAD-like_sf"/>
</dbReference>
<dbReference type="AlphaFoldDB" id="A0A0V7ZU20"/>
<organism evidence="11 12">
    <name type="scientific">Mastigocoleus testarum BC008</name>
    <dbReference type="NCBI Taxonomy" id="371196"/>
    <lineage>
        <taxon>Bacteria</taxon>
        <taxon>Bacillati</taxon>
        <taxon>Cyanobacteriota</taxon>
        <taxon>Cyanophyceae</taxon>
        <taxon>Nostocales</taxon>
        <taxon>Hapalosiphonaceae</taxon>
        <taxon>Mastigocoleus</taxon>
    </lineage>
</organism>
<dbReference type="Gene3D" id="3.40.50.1000">
    <property type="entry name" value="HAD superfamily/HAD-like"/>
    <property type="match status" value="1"/>
</dbReference>
<name>A0A0V7ZU20_9CYAN</name>
<dbReference type="SFLD" id="SFLDG01129">
    <property type="entry name" value="C1.5:_HAD__Beta-PGM__Phosphata"/>
    <property type="match status" value="1"/>
</dbReference>
<dbReference type="EC" id="5.4.2.6" evidence="9"/>
<evidence type="ECO:0000256" key="3">
    <source>
        <dbReference type="ARBA" id="ARBA00022553"/>
    </source>
</evidence>
<dbReference type="GO" id="GO:0008801">
    <property type="term" value="F:beta-phosphoglucomutase activity"/>
    <property type="evidence" value="ECO:0007669"/>
    <property type="project" value="UniProtKB-EC"/>
</dbReference>
<evidence type="ECO:0000256" key="4">
    <source>
        <dbReference type="ARBA" id="ARBA00022723"/>
    </source>
</evidence>
<evidence type="ECO:0000256" key="10">
    <source>
        <dbReference type="ARBA" id="ARBA00044991"/>
    </source>
</evidence>
<evidence type="ECO:0000256" key="6">
    <source>
        <dbReference type="ARBA" id="ARBA00023235"/>
    </source>
</evidence>
<dbReference type="InterPro" id="IPR051600">
    <property type="entry name" value="Beta-PGM-like"/>
</dbReference>
<evidence type="ECO:0000256" key="1">
    <source>
        <dbReference type="ARBA" id="ARBA00001946"/>
    </source>
</evidence>
<gene>
    <name evidence="11" type="ORF">BC008_31295</name>
</gene>
<dbReference type="PRINTS" id="PR00413">
    <property type="entry name" value="HADHALOGNASE"/>
</dbReference>